<dbReference type="SMART" id="SM00066">
    <property type="entry name" value="GAL4"/>
    <property type="match status" value="1"/>
</dbReference>
<evidence type="ECO:0000313" key="8">
    <source>
        <dbReference type="EMBL" id="OLY80862.1"/>
    </source>
</evidence>
<organism evidence="8 9">
    <name type="scientific">Smittium mucronatum</name>
    <dbReference type="NCBI Taxonomy" id="133383"/>
    <lineage>
        <taxon>Eukaryota</taxon>
        <taxon>Fungi</taxon>
        <taxon>Fungi incertae sedis</taxon>
        <taxon>Zoopagomycota</taxon>
        <taxon>Kickxellomycotina</taxon>
        <taxon>Harpellomycetes</taxon>
        <taxon>Harpellales</taxon>
        <taxon>Legeriomycetaceae</taxon>
        <taxon>Smittium</taxon>
    </lineage>
</organism>
<reference evidence="8 9" key="1">
    <citation type="journal article" date="2016" name="Mol. Biol. Evol.">
        <title>Genome-Wide Survey of Gut Fungi (Harpellales) Reveals the First Horizontally Transferred Ubiquitin Gene from a Mosquito Host.</title>
        <authorList>
            <person name="Wang Y."/>
            <person name="White M.M."/>
            <person name="Kvist S."/>
            <person name="Moncalvo J.M."/>
        </authorList>
    </citation>
    <scope>NUCLEOTIDE SEQUENCE [LARGE SCALE GENOMIC DNA]</scope>
    <source>
        <strain evidence="8 9">ALG-7-W6</strain>
    </source>
</reference>
<dbReference type="Proteomes" id="UP000187455">
    <property type="component" value="Unassembled WGS sequence"/>
</dbReference>
<dbReference type="EMBL" id="LSSL01003049">
    <property type="protein sequence ID" value="OLY80862.1"/>
    <property type="molecule type" value="Genomic_DNA"/>
</dbReference>
<dbReference type="PROSITE" id="PS50048">
    <property type="entry name" value="ZN2_CY6_FUNGAL_2"/>
    <property type="match status" value="1"/>
</dbReference>
<evidence type="ECO:0000256" key="1">
    <source>
        <dbReference type="ARBA" id="ARBA00004123"/>
    </source>
</evidence>
<evidence type="ECO:0000256" key="5">
    <source>
        <dbReference type="ARBA" id="ARBA00023242"/>
    </source>
</evidence>
<dbReference type="GO" id="GO:0000981">
    <property type="term" value="F:DNA-binding transcription factor activity, RNA polymerase II-specific"/>
    <property type="evidence" value="ECO:0007669"/>
    <property type="project" value="InterPro"/>
</dbReference>
<evidence type="ECO:0000256" key="6">
    <source>
        <dbReference type="SAM" id="MobiDB-lite"/>
    </source>
</evidence>
<protein>
    <submittedName>
        <fullName evidence="8">Protein SIP4</fullName>
    </submittedName>
</protein>
<evidence type="ECO:0000256" key="4">
    <source>
        <dbReference type="ARBA" id="ARBA00023163"/>
    </source>
</evidence>
<dbReference type="AlphaFoldDB" id="A0A1R0GVE0"/>
<dbReference type="InterPro" id="IPR001138">
    <property type="entry name" value="Zn2Cys6_DnaBD"/>
</dbReference>
<name>A0A1R0GVE0_9FUNG</name>
<accession>A0A1R0GVE0</accession>
<keyword evidence="9" id="KW-1185">Reference proteome</keyword>
<evidence type="ECO:0000256" key="3">
    <source>
        <dbReference type="ARBA" id="ARBA00023015"/>
    </source>
</evidence>
<dbReference type="SUPFAM" id="SSF57701">
    <property type="entry name" value="Zn2/Cys6 DNA-binding domain"/>
    <property type="match status" value="1"/>
</dbReference>
<comment type="caution">
    <text evidence="8">The sequence shown here is derived from an EMBL/GenBank/DDBJ whole genome shotgun (WGS) entry which is preliminary data.</text>
</comment>
<evidence type="ECO:0000256" key="2">
    <source>
        <dbReference type="ARBA" id="ARBA00022723"/>
    </source>
</evidence>
<dbReference type="CDD" id="cd00067">
    <property type="entry name" value="GAL4"/>
    <property type="match status" value="1"/>
</dbReference>
<dbReference type="PANTHER" id="PTHR47338">
    <property type="entry name" value="ZN(II)2CYS6 TRANSCRIPTION FACTOR (EUROFUNG)-RELATED"/>
    <property type="match status" value="1"/>
</dbReference>
<evidence type="ECO:0000259" key="7">
    <source>
        <dbReference type="PROSITE" id="PS50048"/>
    </source>
</evidence>
<dbReference type="GO" id="GO:0005634">
    <property type="term" value="C:nucleus"/>
    <property type="evidence" value="ECO:0007669"/>
    <property type="project" value="UniProtKB-SubCell"/>
</dbReference>
<dbReference type="CDD" id="cd12148">
    <property type="entry name" value="fungal_TF_MHR"/>
    <property type="match status" value="1"/>
</dbReference>
<feature type="region of interest" description="Disordered" evidence="6">
    <location>
        <begin position="122"/>
        <end position="141"/>
    </location>
</feature>
<keyword evidence="5" id="KW-0539">Nucleus</keyword>
<dbReference type="InterPro" id="IPR050815">
    <property type="entry name" value="TF_fung"/>
</dbReference>
<dbReference type="PANTHER" id="PTHR47338:SF5">
    <property type="entry name" value="ZN(II)2CYS6 TRANSCRIPTION FACTOR (EUROFUNG)"/>
    <property type="match status" value="1"/>
</dbReference>
<sequence length="651" mass="71654">MDSAQKSKPEEAHVRLLLSCDRCRQRKVKCDGIKPSCSRCAKSEAGCHYSPIVEKRRSRKTGNYIGIDQLGSNSSLSEVLDIHQEINDLMGRLREISIQTVTSDFIPSSRAESIASTSDLPRSQTCYSERNRKESMVSSGGPSTEFTSIRIPFSKDTSRLIVSNFFEYNCSLFTGFDDHSKVERYLLQSVNSSTPNPLLMSVLAAGSLVTKAGVNSSDSVFESSKDENHFKAVYPLLNNLAPQIFGINSLENLSTLNNCALVSLKTGENLYYSSMAVRMGFCLGLQNPNSELYKQSSGLFWSAIVVDSLLSLINGQLPAASYDELDNNTQSDIGKLAIILIKAAKKSYSASSLGTGQLASNSQFSAHLLMELDMWYGANSENVLFDFLDLEKTEVIDSVERNRDIAKRTFLHCLYHFLVIVVIQNFSSDIWTLSKNNVPEAEIFVNERSIVSARLMSEMLDKANSLDVNYLPPCLSTFVYVGSVVYTEPSSLINADSNDHSLNYKLFSKNVEFLNKMNESRLTQNLLTRCSKLQQKIHQQNEMQSAFSGLVNGFPNTALLDFDTSMLAASSSIGFGDDVASVNQFPGTLPNFDSQKMLSNSVFSDTSSSTAFGSRSVATSNINDPSNIFSGHPNGFSANIDDIISNAFSSS</sequence>
<gene>
    <name evidence="8" type="ORF">AYI68_g5036</name>
</gene>
<keyword evidence="3" id="KW-0805">Transcription regulation</keyword>
<dbReference type="Gene3D" id="4.10.240.10">
    <property type="entry name" value="Zn(2)-C6 fungal-type DNA-binding domain"/>
    <property type="match status" value="1"/>
</dbReference>
<dbReference type="PROSITE" id="PS00463">
    <property type="entry name" value="ZN2_CY6_FUNGAL_1"/>
    <property type="match status" value="1"/>
</dbReference>
<evidence type="ECO:0000313" key="9">
    <source>
        <dbReference type="Proteomes" id="UP000187455"/>
    </source>
</evidence>
<dbReference type="InterPro" id="IPR036864">
    <property type="entry name" value="Zn2-C6_fun-type_DNA-bd_sf"/>
</dbReference>
<proteinExistence type="predicted"/>
<feature type="domain" description="Zn(2)-C6 fungal-type" evidence="7">
    <location>
        <begin position="19"/>
        <end position="49"/>
    </location>
</feature>
<keyword evidence="4" id="KW-0804">Transcription</keyword>
<dbReference type="OrthoDB" id="39175at2759"/>
<dbReference type="Pfam" id="PF00172">
    <property type="entry name" value="Zn_clus"/>
    <property type="match status" value="1"/>
</dbReference>
<keyword evidence="2" id="KW-0479">Metal-binding</keyword>
<dbReference type="GO" id="GO:0008270">
    <property type="term" value="F:zinc ion binding"/>
    <property type="evidence" value="ECO:0007669"/>
    <property type="project" value="InterPro"/>
</dbReference>
<dbReference type="STRING" id="133383.A0A1R0GVE0"/>
<comment type="subcellular location">
    <subcellularLocation>
        <location evidence="1">Nucleus</location>
    </subcellularLocation>
</comment>